<dbReference type="NCBIfam" id="TIGR03667">
    <property type="entry name" value="Rv3369"/>
    <property type="match status" value="1"/>
</dbReference>
<evidence type="ECO:0000313" key="5">
    <source>
        <dbReference type="Proteomes" id="UP000048948"/>
    </source>
</evidence>
<evidence type="ECO:0000259" key="2">
    <source>
        <dbReference type="Pfam" id="PF01243"/>
    </source>
</evidence>
<dbReference type="InterPro" id="IPR011576">
    <property type="entry name" value="Pyridox_Oxase_N"/>
</dbReference>
<dbReference type="Proteomes" id="UP000256381">
    <property type="component" value="Unassembled WGS sequence"/>
</dbReference>
<dbReference type="SUPFAM" id="SSF50475">
    <property type="entry name" value="FMN-binding split barrel"/>
    <property type="match status" value="1"/>
</dbReference>
<reference evidence="4 6" key="2">
    <citation type="journal article" date="2017" name="N. Engl. J. Med.">
        <title>Transmission of Extensively Drug-Resistant Tuberculosis in South Africa.</title>
        <authorList>
            <person name="Shah N.S."/>
            <person name="Auld S.C."/>
            <person name="Brust J.C."/>
            <person name="Mathema B."/>
            <person name="Ismail N."/>
            <person name="Moodley P."/>
            <person name="Mlisana K."/>
            <person name="Allana S."/>
            <person name="Campbell A."/>
            <person name="Mthiyane T."/>
            <person name="Morris N."/>
            <person name="Mpangase P."/>
            <person name="van der Meulen H."/>
            <person name="Omar S.V."/>
            <person name="Brown T.S."/>
            <person name="Narechania A."/>
            <person name="Shaskina E."/>
            <person name="Kapwata T."/>
            <person name="Kreiswirth B."/>
            <person name="Gandhi N.R."/>
        </authorList>
    </citation>
    <scope>NUCLEOTIDE SEQUENCE [LARGE SCALE GENOMIC DNA]</scope>
    <source>
        <strain evidence="4 6">32301_S10</strain>
    </source>
</reference>
<dbReference type="EMBL" id="QTBD01000151">
    <property type="protein sequence ID" value="REQ51749.1"/>
    <property type="molecule type" value="Genomic_DNA"/>
</dbReference>
<reference evidence="3 5" key="1">
    <citation type="submission" date="2015-03" db="EMBL/GenBank/DDBJ databases">
        <authorList>
            <consortium name="Pathogen Informatics"/>
        </authorList>
    </citation>
    <scope>NUCLEOTIDE SEQUENCE [LARGE SCALE GENOMIC DNA]</scope>
    <source>
        <strain evidence="3 5">Bir 172</strain>
    </source>
</reference>
<dbReference type="Proteomes" id="UP000048948">
    <property type="component" value="Unassembled WGS sequence"/>
</dbReference>
<dbReference type="EC" id="1.-.-.-" evidence="4"/>
<dbReference type="SMR" id="A0A045GRU4"/>
<dbReference type="Gene3D" id="2.30.110.10">
    <property type="entry name" value="Electron Transport, Fmn-binding Protein, Chain A"/>
    <property type="match status" value="1"/>
</dbReference>
<proteinExistence type="predicted"/>
<keyword evidence="1 4" id="KW-0560">Oxidoreductase</keyword>
<feature type="domain" description="Pyridoxamine 5'-phosphate oxidase N-terminal" evidence="2">
    <location>
        <begin position="13"/>
        <end position="140"/>
    </location>
</feature>
<dbReference type="AlphaFoldDB" id="A0A045GRU4"/>
<name>A0A045GRU4_MYCTX</name>
<evidence type="ECO:0000256" key="1">
    <source>
        <dbReference type="ARBA" id="ARBA00023002"/>
    </source>
</evidence>
<dbReference type="InterPro" id="IPR052019">
    <property type="entry name" value="F420H2_bilvrd_red/Heme_oxyg"/>
</dbReference>
<dbReference type="Pfam" id="PF01243">
    <property type="entry name" value="PNPOx_N"/>
    <property type="match status" value="1"/>
</dbReference>
<dbReference type="GO" id="GO:0016627">
    <property type="term" value="F:oxidoreductase activity, acting on the CH-CH group of donors"/>
    <property type="evidence" value="ECO:0007669"/>
    <property type="project" value="TreeGrafter"/>
</dbReference>
<organism evidence="3 5">
    <name type="scientific">Mycobacterium tuberculosis</name>
    <dbReference type="NCBI Taxonomy" id="1773"/>
    <lineage>
        <taxon>Bacteria</taxon>
        <taxon>Bacillati</taxon>
        <taxon>Actinomycetota</taxon>
        <taxon>Actinomycetes</taxon>
        <taxon>Mycobacteriales</taxon>
        <taxon>Mycobacteriaceae</taxon>
        <taxon>Mycobacterium</taxon>
        <taxon>Mycobacterium tuberculosis complex</taxon>
    </lineage>
</organism>
<dbReference type="PANTHER" id="PTHR35176">
    <property type="entry name" value="HEME OXYGENASE HI_0854-RELATED"/>
    <property type="match status" value="1"/>
</dbReference>
<dbReference type="GO" id="GO:0070967">
    <property type="term" value="F:coenzyme F420 binding"/>
    <property type="evidence" value="ECO:0007669"/>
    <property type="project" value="TreeGrafter"/>
</dbReference>
<dbReference type="InterPro" id="IPR012349">
    <property type="entry name" value="Split_barrel_FMN-bd"/>
</dbReference>
<evidence type="ECO:0000313" key="3">
    <source>
        <dbReference type="EMBL" id="CKT62599.1"/>
    </source>
</evidence>
<evidence type="ECO:0000313" key="4">
    <source>
        <dbReference type="EMBL" id="REQ51749.1"/>
    </source>
</evidence>
<reference evidence="4" key="3">
    <citation type="submission" date="2018-07" db="EMBL/GenBank/DDBJ databases">
        <authorList>
            <person name="Shah S."/>
            <person name="Brown T."/>
            <person name="Auld S."/>
            <person name="Bratton K."/>
            <person name="Narechania A."/>
            <person name="Mathema B."/>
            <person name="Gandhi N."/>
        </authorList>
    </citation>
    <scope>NUCLEOTIDE SEQUENCE</scope>
    <source>
        <strain evidence="4">32301_S10</strain>
    </source>
</reference>
<dbReference type="GO" id="GO:0005829">
    <property type="term" value="C:cytosol"/>
    <property type="evidence" value="ECO:0007669"/>
    <property type="project" value="TreeGrafter"/>
</dbReference>
<dbReference type="PANTHER" id="PTHR35176:SF6">
    <property type="entry name" value="HEME OXYGENASE HI_0854-RELATED"/>
    <property type="match status" value="1"/>
</dbReference>
<dbReference type="EMBL" id="CNGE01001023">
    <property type="protein sequence ID" value="CKT62599.1"/>
    <property type="molecule type" value="Genomic_DNA"/>
</dbReference>
<evidence type="ECO:0000313" key="6">
    <source>
        <dbReference type="Proteomes" id="UP000256381"/>
    </source>
</evidence>
<accession>A0A045GRU4</accession>
<gene>
    <name evidence="4" type="ORF">DSJ38_11755</name>
    <name evidence="3" type="ORF">ERS027646_03906</name>
</gene>
<sequence>MWAGYRWAMSVELTQEVSARLTSDLYGWLTTVARSGQPVPRLVWFYFDGTDLTVYSMPQAAKVAHITAHPQVSLNLDSDGNGAGIIVVGGTAAVVATDVDCRDDAPYWAKYREDAAKFGLTEAIAAYSTRLKITPTRVWTTPTG</sequence>
<dbReference type="InterPro" id="IPR019966">
    <property type="entry name" value="F420-dep_enz_PPOX_Rv3369"/>
</dbReference>
<dbReference type="OMA" id="DEPYWAK"/>
<dbReference type="FunFam" id="2.30.110.10:FF:000032">
    <property type="entry name" value="PPOX class F420-dependent oxidoreductase"/>
    <property type="match status" value="1"/>
</dbReference>
<protein>
    <submittedName>
        <fullName evidence="3">Pyridoxamine 5'-phosphate oxidase</fullName>
    </submittedName>
    <submittedName>
        <fullName evidence="4">TIGR03667 family PPOX class F420-dependent oxidoreductase</fullName>
        <ecNumber evidence="4">1.-.-.-</ecNumber>
    </submittedName>
</protein>